<dbReference type="InterPro" id="IPR051030">
    <property type="entry name" value="Vitamin_B12-ABC_binding"/>
</dbReference>
<dbReference type="AlphaFoldDB" id="A0A932MN33"/>
<dbReference type="Gene3D" id="3.40.50.1980">
    <property type="entry name" value="Nitrogenase molybdenum iron protein domain"/>
    <property type="match status" value="2"/>
</dbReference>
<dbReference type="InterPro" id="IPR002491">
    <property type="entry name" value="ABC_transptr_periplasmic_BD"/>
</dbReference>
<gene>
    <name evidence="2" type="ORF">HYZ11_07065</name>
</gene>
<dbReference type="Proteomes" id="UP000782312">
    <property type="component" value="Unassembled WGS sequence"/>
</dbReference>
<dbReference type="SUPFAM" id="SSF53807">
    <property type="entry name" value="Helical backbone' metal receptor"/>
    <property type="match status" value="1"/>
</dbReference>
<proteinExistence type="predicted"/>
<accession>A0A932MN33</accession>
<name>A0A932MN33_UNCTE</name>
<dbReference type="PANTHER" id="PTHR42860:SF1">
    <property type="entry name" value="VITAMIN B12-BINDING PROTEIN"/>
    <property type="match status" value="1"/>
</dbReference>
<protein>
    <submittedName>
        <fullName evidence="2">Cobalamin-binding protein</fullName>
    </submittedName>
</protein>
<dbReference type="EMBL" id="JACPUR010000017">
    <property type="protein sequence ID" value="MBI3127348.1"/>
    <property type="molecule type" value="Genomic_DNA"/>
</dbReference>
<comment type="caution">
    <text evidence="2">The sequence shown here is derived from an EMBL/GenBank/DDBJ whole genome shotgun (WGS) entry which is preliminary data.</text>
</comment>
<dbReference type="CDD" id="cd01144">
    <property type="entry name" value="BtuF"/>
    <property type="match status" value="1"/>
</dbReference>
<sequence length="306" mass="33597">MPEELRVVSLIASATEIVCALGFGGRLVGRSHECDYPPRVEDLPVCTEPRFDPRGTSAEVDARVKAALRDALSVYRVDEARLRALAPDVIVTQSQCEVCAVSLKDVERAVSQWAGAETRIVSLEPNALADIWRDIAKVAEALGVPERGESLIAQMKSRMAAVAREAGGLRRPSVACIEWIDPLMAGGNWVPELVEMAGGENLFGKAGAHSPWMEWDDLAARDPEVIVVLPCGYGLHKTRKEMRALAARPGWPRLRAVREGRVALTDGNQFFNRPGPRVAESLEILAEILHPHRFDFGHRGVGWEPF</sequence>
<dbReference type="PANTHER" id="PTHR42860">
    <property type="entry name" value="VITAMIN B12-BINDING PROTEIN"/>
    <property type="match status" value="1"/>
</dbReference>
<evidence type="ECO:0000313" key="3">
    <source>
        <dbReference type="Proteomes" id="UP000782312"/>
    </source>
</evidence>
<dbReference type="Pfam" id="PF01497">
    <property type="entry name" value="Peripla_BP_2"/>
    <property type="match status" value="1"/>
</dbReference>
<dbReference type="PROSITE" id="PS50983">
    <property type="entry name" value="FE_B12_PBP"/>
    <property type="match status" value="1"/>
</dbReference>
<evidence type="ECO:0000259" key="1">
    <source>
        <dbReference type="PROSITE" id="PS50983"/>
    </source>
</evidence>
<reference evidence="2" key="1">
    <citation type="submission" date="2020-07" db="EMBL/GenBank/DDBJ databases">
        <title>Huge and variable diversity of episymbiotic CPR bacteria and DPANN archaea in groundwater ecosystems.</title>
        <authorList>
            <person name="He C.Y."/>
            <person name="Keren R."/>
            <person name="Whittaker M."/>
            <person name="Farag I.F."/>
            <person name="Doudna J."/>
            <person name="Cate J.H.D."/>
            <person name="Banfield J.F."/>
        </authorList>
    </citation>
    <scope>NUCLEOTIDE SEQUENCE</scope>
    <source>
        <strain evidence="2">NC_groundwater_763_Ag_S-0.2um_68_21</strain>
    </source>
</reference>
<evidence type="ECO:0000313" key="2">
    <source>
        <dbReference type="EMBL" id="MBI3127348.1"/>
    </source>
</evidence>
<organism evidence="2 3">
    <name type="scientific">Tectimicrobiota bacterium</name>
    <dbReference type="NCBI Taxonomy" id="2528274"/>
    <lineage>
        <taxon>Bacteria</taxon>
        <taxon>Pseudomonadati</taxon>
        <taxon>Nitrospinota/Tectimicrobiota group</taxon>
        <taxon>Candidatus Tectimicrobiota</taxon>
    </lineage>
</organism>
<feature type="domain" description="Fe/B12 periplasmic-binding" evidence="1">
    <location>
        <begin position="6"/>
        <end position="293"/>
    </location>
</feature>